<feature type="non-terminal residue" evidence="8">
    <location>
        <position position="1"/>
    </location>
</feature>
<dbReference type="RefSeq" id="WP_021665707.1">
    <property type="nucleotide sequence ID" value="NZ_KI259201.1"/>
</dbReference>
<sequence length="460" mass="53073">WIKVPAYCRKVSYVLITFVRKTVKFIGEMDLYWLIIIVAIVAGLVVWLFHRRHNTETNRLTAQLEAATEKLADLQEEQKEAIRIRTELETRLQATTSELERERKRSGQISEEMQALFKATASEILEDKTRKLSGMNEERIGEILKPLSERIKLFEEKVEKSYNEEARERFSLAKELQKLIEQNSRLSNDANNLTRALKGDPKVQGDWGEMILENLLRRSGLTEGEEFFIQETLTDDEGRTLLHDETGRRMRPDVIVRYPNGQEVIIDSKVSLTAYASFVASEDEAERKRLLGEHIASISRHIEELASKSYQDYCDKAPEFVMLFIPNEPAYTLVLREKPTLWDQAYNKRVLLMNPTNLIAALRMALDLWQRDRQVKNVQQIVEQANGLYDKFCTFAETLIRAEEQAQNTVATLAKARGQLVEGRSNIVGRIEKMRSLGLSPKKNVPASFRPETEELPENE</sequence>
<dbReference type="Proteomes" id="UP000016630">
    <property type="component" value="Unassembled WGS sequence"/>
</dbReference>
<accession>A0A0E2LPP7</accession>
<keyword evidence="7" id="KW-0812">Transmembrane</keyword>
<dbReference type="EMBL" id="AWUW01000112">
    <property type="protein sequence ID" value="ERJ65158.1"/>
    <property type="molecule type" value="Genomic_DNA"/>
</dbReference>
<evidence type="ECO:0000313" key="9">
    <source>
        <dbReference type="Proteomes" id="UP000016630"/>
    </source>
</evidence>
<evidence type="ECO:0000256" key="4">
    <source>
        <dbReference type="ARBA" id="ARBA00023172"/>
    </source>
</evidence>
<feature type="coiled-coil region" evidence="5">
    <location>
        <begin position="50"/>
        <end position="105"/>
    </location>
</feature>
<name>A0A0E2LPP7_PORGN</name>
<keyword evidence="7" id="KW-1133">Transmembrane helix</keyword>
<proteinExistence type="inferred from homology"/>
<protein>
    <submittedName>
        <fullName evidence="8">RmuC domain protein</fullName>
    </submittedName>
</protein>
<comment type="caution">
    <text evidence="8">The sequence shown here is derived from an EMBL/GenBank/DDBJ whole genome shotgun (WGS) entry which is preliminary data.</text>
</comment>
<evidence type="ECO:0000256" key="3">
    <source>
        <dbReference type="ARBA" id="ARBA00023054"/>
    </source>
</evidence>
<evidence type="ECO:0000256" key="5">
    <source>
        <dbReference type="SAM" id="Coils"/>
    </source>
</evidence>
<dbReference type="GO" id="GO:0006310">
    <property type="term" value="P:DNA recombination"/>
    <property type="evidence" value="ECO:0007669"/>
    <property type="project" value="UniProtKB-KW"/>
</dbReference>
<reference evidence="8 9" key="1">
    <citation type="submission" date="2013-06" db="EMBL/GenBank/DDBJ databases">
        <authorList>
            <person name="Weinstock G."/>
            <person name="Sodergren E."/>
            <person name="Lobos E.A."/>
            <person name="Fulton L."/>
            <person name="Fulton R."/>
            <person name="Courtney L."/>
            <person name="Fronick C."/>
            <person name="O'Laughlin M."/>
            <person name="Godfrey J."/>
            <person name="Wilson R.M."/>
            <person name="Miner T."/>
            <person name="Farmer C."/>
            <person name="Delehaunty K."/>
            <person name="Cordes M."/>
            <person name="Minx P."/>
            <person name="Tomlinson C."/>
            <person name="Chen J."/>
            <person name="Wollam A."/>
            <person name="Pepin K.H."/>
            <person name="Bhonagiri V."/>
            <person name="Zhang X."/>
            <person name="Warren W."/>
            <person name="Mitreva M."/>
            <person name="Mardis E.R."/>
            <person name="Wilson R.K."/>
        </authorList>
    </citation>
    <scope>NUCLEOTIDE SEQUENCE [LARGE SCALE GENOMIC DNA]</scope>
    <source>
        <strain evidence="8 9">F0570</strain>
    </source>
</reference>
<feature type="region of interest" description="Disordered" evidence="6">
    <location>
        <begin position="441"/>
        <end position="460"/>
    </location>
</feature>
<dbReference type="HOGENOM" id="CLU_024057_0_1_10"/>
<evidence type="ECO:0000256" key="1">
    <source>
        <dbReference type="ARBA" id="ARBA00003416"/>
    </source>
</evidence>
<dbReference type="InterPro" id="IPR003798">
    <property type="entry name" value="DNA_recombination_RmuC"/>
</dbReference>
<evidence type="ECO:0000256" key="7">
    <source>
        <dbReference type="SAM" id="Phobius"/>
    </source>
</evidence>
<dbReference type="AlphaFoldDB" id="A0A0E2LPP7"/>
<organism evidence="8 9">
    <name type="scientific">Porphyromonas gingivalis F0570</name>
    <dbReference type="NCBI Taxonomy" id="1227271"/>
    <lineage>
        <taxon>Bacteria</taxon>
        <taxon>Pseudomonadati</taxon>
        <taxon>Bacteroidota</taxon>
        <taxon>Bacteroidia</taxon>
        <taxon>Bacteroidales</taxon>
        <taxon>Porphyromonadaceae</taxon>
        <taxon>Porphyromonas</taxon>
    </lineage>
</organism>
<feature type="transmembrane region" description="Helical" evidence="7">
    <location>
        <begin position="31"/>
        <end position="49"/>
    </location>
</feature>
<evidence type="ECO:0000313" key="8">
    <source>
        <dbReference type="EMBL" id="ERJ65158.1"/>
    </source>
</evidence>
<keyword evidence="3 5" id="KW-0175">Coiled coil</keyword>
<evidence type="ECO:0000256" key="6">
    <source>
        <dbReference type="SAM" id="MobiDB-lite"/>
    </source>
</evidence>
<gene>
    <name evidence="8" type="ORF">HMPREF1555_01560</name>
</gene>
<dbReference type="PATRIC" id="fig|1227271.3.peg.1362"/>
<evidence type="ECO:0000256" key="2">
    <source>
        <dbReference type="ARBA" id="ARBA00009840"/>
    </source>
</evidence>
<dbReference type="PANTHER" id="PTHR30563">
    <property type="entry name" value="DNA RECOMBINATION PROTEIN RMUC"/>
    <property type="match status" value="1"/>
</dbReference>
<keyword evidence="4" id="KW-0233">DNA recombination</keyword>
<keyword evidence="7" id="KW-0472">Membrane</keyword>
<comment type="similarity">
    <text evidence="2">Belongs to the RmuC family.</text>
</comment>
<dbReference type="Pfam" id="PF02646">
    <property type="entry name" value="RmuC"/>
    <property type="match status" value="1"/>
</dbReference>
<dbReference type="PANTHER" id="PTHR30563:SF0">
    <property type="entry name" value="DNA RECOMBINATION PROTEIN RMUC"/>
    <property type="match status" value="1"/>
</dbReference>
<comment type="function">
    <text evidence="1">Involved in DNA recombination.</text>
</comment>